<gene>
    <name evidence="3" type="primary">LOC108811428</name>
</gene>
<dbReference type="PANTHER" id="PTHR24414">
    <property type="entry name" value="F-BOX/KELCH-REPEAT PROTEIN SKIP4"/>
    <property type="match status" value="1"/>
</dbReference>
<dbReference type="InterPro" id="IPR057499">
    <property type="entry name" value="Kelch_FKB95"/>
</dbReference>
<reference evidence="3" key="2">
    <citation type="submission" date="2025-08" db="UniProtKB">
        <authorList>
            <consortium name="RefSeq"/>
        </authorList>
    </citation>
    <scope>IDENTIFICATION</scope>
    <source>
        <tissue evidence="3">Leaf</tissue>
    </source>
</reference>
<dbReference type="Gene3D" id="2.120.10.80">
    <property type="entry name" value="Kelch-type beta propeller"/>
    <property type="match status" value="1"/>
</dbReference>
<dbReference type="GeneID" id="108811428"/>
<dbReference type="KEGG" id="rsz:108811428"/>
<reference evidence="2" key="1">
    <citation type="journal article" date="2019" name="Database">
        <title>The radish genome database (RadishGD): an integrated information resource for radish genomics.</title>
        <authorList>
            <person name="Yu H.J."/>
            <person name="Baek S."/>
            <person name="Lee Y.J."/>
            <person name="Cho A."/>
            <person name="Mun J.H."/>
        </authorList>
    </citation>
    <scope>NUCLEOTIDE SEQUENCE [LARGE SCALE GENOMIC DNA]</scope>
    <source>
        <strain evidence="2">cv. WK10039</strain>
    </source>
</reference>
<evidence type="ECO:0000313" key="2">
    <source>
        <dbReference type="Proteomes" id="UP000504610"/>
    </source>
</evidence>
<evidence type="ECO:0000313" key="3">
    <source>
        <dbReference type="RefSeq" id="XP_018438976.2"/>
    </source>
</evidence>
<dbReference type="Pfam" id="PF00646">
    <property type="entry name" value="F-box"/>
    <property type="match status" value="1"/>
</dbReference>
<feature type="domain" description="F-box" evidence="1">
    <location>
        <begin position="11"/>
        <end position="51"/>
    </location>
</feature>
<dbReference type="InterPro" id="IPR050354">
    <property type="entry name" value="F-box/kelch-repeat_ARATH"/>
</dbReference>
<dbReference type="SUPFAM" id="SSF81383">
    <property type="entry name" value="F-box domain"/>
    <property type="match status" value="1"/>
</dbReference>
<protein>
    <submittedName>
        <fullName evidence="3">F-box/kelch-repeat protein At2g44700-like</fullName>
    </submittedName>
</protein>
<dbReference type="OrthoDB" id="1028145at2759"/>
<dbReference type="AlphaFoldDB" id="A0A6J0JV76"/>
<dbReference type="PANTHER" id="PTHR24414:SF162">
    <property type="entry name" value="F-BOX DOMAIN-CONTAINING PROTEIN"/>
    <property type="match status" value="1"/>
</dbReference>
<proteinExistence type="predicted"/>
<evidence type="ECO:0000259" key="1">
    <source>
        <dbReference type="SMART" id="SM00256"/>
    </source>
</evidence>
<dbReference type="InterPro" id="IPR036047">
    <property type="entry name" value="F-box-like_dom_sf"/>
</dbReference>
<dbReference type="RefSeq" id="XP_018438976.2">
    <property type="nucleotide sequence ID" value="XM_018583474.2"/>
</dbReference>
<dbReference type="InterPro" id="IPR001810">
    <property type="entry name" value="F-box_dom"/>
</dbReference>
<keyword evidence="2" id="KW-1185">Reference proteome</keyword>
<dbReference type="Proteomes" id="UP000504610">
    <property type="component" value="Chromosome 6"/>
</dbReference>
<organism evidence="2 3">
    <name type="scientific">Raphanus sativus</name>
    <name type="common">Radish</name>
    <name type="synonym">Raphanus raphanistrum var. sativus</name>
    <dbReference type="NCBI Taxonomy" id="3726"/>
    <lineage>
        <taxon>Eukaryota</taxon>
        <taxon>Viridiplantae</taxon>
        <taxon>Streptophyta</taxon>
        <taxon>Embryophyta</taxon>
        <taxon>Tracheophyta</taxon>
        <taxon>Spermatophyta</taxon>
        <taxon>Magnoliopsida</taxon>
        <taxon>eudicotyledons</taxon>
        <taxon>Gunneridae</taxon>
        <taxon>Pentapetalae</taxon>
        <taxon>rosids</taxon>
        <taxon>malvids</taxon>
        <taxon>Brassicales</taxon>
        <taxon>Brassicaceae</taxon>
        <taxon>Brassiceae</taxon>
        <taxon>Raphanus</taxon>
    </lineage>
</organism>
<dbReference type="CDD" id="cd22152">
    <property type="entry name" value="F-box_AtAFR-like"/>
    <property type="match status" value="1"/>
</dbReference>
<dbReference type="Pfam" id="PF25210">
    <property type="entry name" value="Kelch_FKB95"/>
    <property type="match status" value="1"/>
</dbReference>
<dbReference type="InterPro" id="IPR015915">
    <property type="entry name" value="Kelch-typ_b-propeller"/>
</dbReference>
<name>A0A6J0JV76_RAPSA</name>
<dbReference type="SUPFAM" id="SSF117281">
    <property type="entry name" value="Kelch motif"/>
    <property type="match status" value="1"/>
</dbReference>
<sequence length="354" mass="40234">MSPPSSWLSSLPIDIVLEILARVPKRYHPTVSCVSKNFSRLLRSPEIHKIRSLLSRDSLFICFVGKTNDEGRVPHWFTLRRAENNNPRENHLVSIDLTFPCQIEQEPCVVALGPELFFICGSFFPSSSMWVLDSRTGTFRQGPSSRAARLYRSVGVVGSKVYVMGSYRDDEIHVESFDVKTQTWELAHVPEDQDWWRSAAATVSLNRKVCALCFSDDAIECYDTRDGSCESLGLPTKGKWLWGTGACVMNNVLYVYNARFGLMWYDSEMRLWRAISGLTHLNKVWSVAMAEYYGKLAFLWEEEVAGRGEMKEVWCRMIALERSEGEVHGIAEAPQLLGSVPRGYRLQHCLSVSD</sequence>
<accession>A0A6J0JV76</accession>
<dbReference type="SMART" id="SM00256">
    <property type="entry name" value="FBOX"/>
    <property type="match status" value="1"/>
</dbReference>